<organism evidence="1 2">
    <name type="scientific">Oligosphaera ethanolica</name>
    <dbReference type="NCBI Taxonomy" id="760260"/>
    <lineage>
        <taxon>Bacteria</taxon>
        <taxon>Pseudomonadati</taxon>
        <taxon>Lentisphaerota</taxon>
        <taxon>Oligosphaeria</taxon>
        <taxon>Oligosphaerales</taxon>
        <taxon>Oligosphaeraceae</taxon>
        <taxon>Oligosphaera</taxon>
    </lineage>
</organism>
<proteinExistence type="predicted"/>
<dbReference type="Proteomes" id="UP001238163">
    <property type="component" value="Unassembled WGS sequence"/>
</dbReference>
<evidence type="ECO:0000313" key="2">
    <source>
        <dbReference type="Proteomes" id="UP001238163"/>
    </source>
</evidence>
<dbReference type="EMBL" id="JAUSVL010000001">
    <property type="protein sequence ID" value="MDQ0291634.1"/>
    <property type="molecule type" value="Genomic_DNA"/>
</dbReference>
<evidence type="ECO:0000313" key="1">
    <source>
        <dbReference type="EMBL" id="MDQ0291634.1"/>
    </source>
</evidence>
<dbReference type="RefSeq" id="WP_307264710.1">
    <property type="nucleotide sequence ID" value="NZ_JAUSVL010000001.1"/>
</dbReference>
<comment type="caution">
    <text evidence="1">The sequence shown here is derived from an EMBL/GenBank/DDBJ whole genome shotgun (WGS) entry which is preliminary data.</text>
</comment>
<evidence type="ECO:0008006" key="3">
    <source>
        <dbReference type="Google" id="ProtNLM"/>
    </source>
</evidence>
<accession>A0AAE3VK70</accession>
<sequence length="537" mass="62098">MKKLASSILIFIVAFFILGAALSAIQGRMNAIRYNERLTDDDPLENAPPLVAFTSVALGGFRGLVADYLWLRSSKMQDEGNYFEMVQLADWIVKLQPRFTGSHAFLAWNMAYNVSVTFTSFEDRWRWVKRGIELIRDEALEYNPGDPELFRQLGWIYQHKLGKDLDDANRYYKTEFAKEMIRLFGDFYGEWDELIKAPENEQKLRAALGGKNDVWGILASHGYKDFADFERHFRELAVIPPEVAAELRELGSERIVEASLRRRWMVMKYRLLPDWLKKLNAKYGDLDWRLAEAHAIYWAERGREKWTDDKDTFKRLSCDRMIFQSLAAAFETGRLVYLKDIQHLEMTPNIHIIDAVNKSYQDAWALYDENTIGGAYGNFLVNAVVTLYKFGEKKKAAEILALGNTYERYGTRFAKPLDEFVLKELADDMEAASYPVAQGTVQSYLMNAYYQLAIDEDEVAEGYLTIAQQLYDRYRKFVTGTEKRRALPPWKQMQITSLEMTKQRIPAPMAKRLEERLPKAGEKFIPEAGEIAAPVVQ</sequence>
<reference evidence="1" key="1">
    <citation type="submission" date="2023-07" db="EMBL/GenBank/DDBJ databases">
        <title>Genomic Encyclopedia of Type Strains, Phase IV (KMG-IV): sequencing the most valuable type-strain genomes for metagenomic binning, comparative biology and taxonomic classification.</title>
        <authorList>
            <person name="Goeker M."/>
        </authorList>
    </citation>
    <scope>NUCLEOTIDE SEQUENCE</scope>
    <source>
        <strain evidence="1">DSM 24202</strain>
    </source>
</reference>
<protein>
    <recommendedName>
        <fullName evidence="3">DUF4034 domain-containing protein</fullName>
    </recommendedName>
</protein>
<name>A0AAE3VK70_9BACT</name>
<keyword evidence="2" id="KW-1185">Reference proteome</keyword>
<dbReference type="AlphaFoldDB" id="A0AAE3VK70"/>
<gene>
    <name evidence="1" type="ORF">J3R75_003741</name>
</gene>